<dbReference type="EMBL" id="DF143366">
    <property type="protein sequence ID" value="GAA52860.1"/>
    <property type="molecule type" value="Genomic_DNA"/>
</dbReference>
<dbReference type="AlphaFoldDB" id="G7YIS7"/>
<protein>
    <submittedName>
        <fullName evidence="1">Uncharacterized protein</fullName>
    </submittedName>
</protein>
<gene>
    <name evidence="1" type="ORF">CLF_108974</name>
</gene>
<dbReference type="Proteomes" id="UP000008909">
    <property type="component" value="Unassembled WGS sequence"/>
</dbReference>
<evidence type="ECO:0000313" key="1">
    <source>
        <dbReference type="EMBL" id="GAA52860.1"/>
    </source>
</evidence>
<name>G7YIS7_CLOSI</name>
<sequence>MLPPYLIPNYPPTSTNWVQCAFEFSDDTVSGQNGCIARMVTVLPCSCRSIGDRVYIGQSPPPTTLALPPAPTVSASHAFIQTVTLWNYYARLHNSDTNLLGLTDLIPFSRTPNPRTSAVPALNAMLAVIRSIFTSKGTHNQAANIRDLTSALFCPFGTP</sequence>
<reference key="2">
    <citation type="submission" date="2011-10" db="EMBL/GenBank/DDBJ databases">
        <title>The genome and transcriptome sequence of Clonorchis sinensis provide insights into the carcinogenic liver fluke.</title>
        <authorList>
            <person name="Wang X."/>
            <person name="Huang Y."/>
            <person name="Chen W."/>
            <person name="Liu H."/>
            <person name="Guo L."/>
            <person name="Chen Y."/>
            <person name="Luo F."/>
            <person name="Zhou W."/>
            <person name="Sun J."/>
            <person name="Mao Q."/>
            <person name="Liang P."/>
            <person name="Zhou C."/>
            <person name="Tian Y."/>
            <person name="Men J."/>
            <person name="Lv X."/>
            <person name="Huang L."/>
            <person name="Zhou J."/>
            <person name="Hu Y."/>
            <person name="Li R."/>
            <person name="Zhang F."/>
            <person name="Lei H."/>
            <person name="Li X."/>
            <person name="Hu X."/>
            <person name="Liang C."/>
            <person name="Xu J."/>
            <person name="Wu Z."/>
            <person name="Yu X."/>
        </authorList>
    </citation>
    <scope>NUCLEOTIDE SEQUENCE</scope>
    <source>
        <strain>Henan</strain>
    </source>
</reference>
<accession>G7YIS7</accession>
<evidence type="ECO:0000313" key="2">
    <source>
        <dbReference type="Proteomes" id="UP000008909"/>
    </source>
</evidence>
<reference evidence="1" key="1">
    <citation type="journal article" date="2011" name="Genome Biol.">
        <title>The draft genome of the carcinogenic human liver fluke Clonorchis sinensis.</title>
        <authorList>
            <person name="Wang X."/>
            <person name="Chen W."/>
            <person name="Huang Y."/>
            <person name="Sun J."/>
            <person name="Men J."/>
            <person name="Liu H."/>
            <person name="Luo F."/>
            <person name="Guo L."/>
            <person name="Lv X."/>
            <person name="Deng C."/>
            <person name="Zhou C."/>
            <person name="Fan Y."/>
            <person name="Li X."/>
            <person name="Huang L."/>
            <person name="Hu Y."/>
            <person name="Liang C."/>
            <person name="Hu X."/>
            <person name="Xu J."/>
            <person name="Yu X."/>
        </authorList>
    </citation>
    <scope>NUCLEOTIDE SEQUENCE [LARGE SCALE GENOMIC DNA]</scope>
    <source>
        <strain evidence="1">Henan</strain>
    </source>
</reference>
<keyword evidence="2" id="KW-1185">Reference proteome</keyword>
<proteinExistence type="predicted"/>
<organism evidence="1 2">
    <name type="scientific">Clonorchis sinensis</name>
    <name type="common">Chinese liver fluke</name>
    <dbReference type="NCBI Taxonomy" id="79923"/>
    <lineage>
        <taxon>Eukaryota</taxon>
        <taxon>Metazoa</taxon>
        <taxon>Spiralia</taxon>
        <taxon>Lophotrochozoa</taxon>
        <taxon>Platyhelminthes</taxon>
        <taxon>Trematoda</taxon>
        <taxon>Digenea</taxon>
        <taxon>Opisthorchiida</taxon>
        <taxon>Opisthorchiata</taxon>
        <taxon>Opisthorchiidae</taxon>
        <taxon>Clonorchis</taxon>
    </lineage>
</organism>